<dbReference type="CDD" id="cd09485">
    <property type="entry name" value="LIM_Eplin_alpha_beta"/>
    <property type="match status" value="1"/>
</dbReference>
<dbReference type="AlphaFoldDB" id="A0A8B9LDA9"/>
<feature type="compositionally biased region" description="Low complexity" evidence="5">
    <location>
        <begin position="236"/>
        <end position="251"/>
    </location>
</feature>
<feature type="compositionally biased region" description="Polar residues" evidence="5">
    <location>
        <begin position="456"/>
        <end position="470"/>
    </location>
</feature>
<dbReference type="InterPro" id="IPR001781">
    <property type="entry name" value="Znf_LIM"/>
</dbReference>
<dbReference type="Ensembl" id="ENSAMXT00005053231.1">
    <property type="protein sequence ID" value="ENSAMXP00005049091.1"/>
    <property type="gene ID" value="ENSAMXG00005022398.1"/>
</dbReference>
<feature type="compositionally biased region" description="Polar residues" evidence="5">
    <location>
        <begin position="490"/>
        <end position="499"/>
    </location>
</feature>
<feature type="region of interest" description="Disordered" evidence="5">
    <location>
        <begin position="456"/>
        <end position="709"/>
    </location>
</feature>
<dbReference type="Proteomes" id="UP000694621">
    <property type="component" value="Unplaced"/>
</dbReference>
<organism evidence="8 9">
    <name type="scientific">Astyanax mexicanus</name>
    <name type="common">Blind cave fish</name>
    <name type="synonym">Astyanax fasciatus mexicanus</name>
    <dbReference type="NCBI Taxonomy" id="7994"/>
    <lineage>
        <taxon>Eukaryota</taxon>
        <taxon>Metazoa</taxon>
        <taxon>Chordata</taxon>
        <taxon>Craniata</taxon>
        <taxon>Vertebrata</taxon>
        <taxon>Euteleostomi</taxon>
        <taxon>Actinopterygii</taxon>
        <taxon>Neopterygii</taxon>
        <taxon>Teleostei</taxon>
        <taxon>Ostariophysi</taxon>
        <taxon>Characiformes</taxon>
        <taxon>Characoidei</taxon>
        <taxon>Acestrorhamphidae</taxon>
        <taxon>Acestrorhamphinae</taxon>
        <taxon>Astyanax</taxon>
    </lineage>
</organism>
<dbReference type="Proteomes" id="UP000752171">
    <property type="component" value="Unassembled WGS sequence"/>
</dbReference>
<dbReference type="Pfam" id="PF00412">
    <property type="entry name" value="LIM"/>
    <property type="match status" value="1"/>
</dbReference>
<feature type="compositionally biased region" description="Basic and acidic residues" evidence="5">
    <location>
        <begin position="593"/>
        <end position="621"/>
    </location>
</feature>
<name>A0A8B9LDA9_ASTMX</name>
<keyword evidence="2 4" id="KW-0862">Zinc</keyword>
<feature type="domain" description="LIM zinc-binding" evidence="6">
    <location>
        <begin position="317"/>
        <end position="377"/>
    </location>
</feature>
<accession>A0A8B9LDA9</accession>
<proteinExistence type="predicted"/>
<feature type="compositionally biased region" description="Basic and acidic residues" evidence="5">
    <location>
        <begin position="633"/>
        <end position="646"/>
    </location>
</feature>
<sequence>METGPFSRKQWASQSLRITARELSLVGGRGKNNAIAERFSKYQKAAEEASDKKKTPIESVPPTLRSGNLSVLKKRWEHDKAAPQLSVAPASAASRPEPPAESRPPARTGAFVRQGSLRQPLTRWQRPVQIKEEKEAAEMEKKQEKKQEMSVEVEQEEAGPVSPTTPCSPLEKPSVPLNSLKKMFEKGEGRVRQNSTEEMDIRPADRGLVTLERTKSLRDRMAKYQLAVSKQETRTPPSSQSNQSESEGSPSTTDHKENVPPSVRRQAVNSISPESTSTKTNGVLGDAASPSTDVSSPENSDTPKLARGQKFRFTVRESCVGCLKTVYPLEKLVANQQTYHNTCFRCAHCSTKLSLANYASLHGTIYCKPHFNQLFKSKGNYDEGFGHRPHKELWTPRADEDETEESEKPEKPKFVMPEPTPVKSNPERTPISNQNSIVEESPLAKVTDIAASLETKTQLSSPVEQPSPASVETKRLRIAWPPPLDGESNPKGTPSSSIESGRGGSVRSFRSKWPPEGEGQSSMESSERVELKNLRRSSSLKERSRPFSVAPRLESTSSPQQEPRRPLRSPMVRRGSLEELRSSPKVHTIQNELVKEKENAEEIKETSKASINKVHDSRKAVNGDTSSEEEIPEERPKITEEKEKVSVPHSILKRPQPAKVESLDDGKDGEEESDRGPELFLHPSPSPAVENKANRTSQDVGFWEGEDAEDSLTVEEMIKRNRCYDDEEDDEEEVAEV</sequence>
<dbReference type="Gene3D" id="2.10.110.10">
    <property type="entry name" value="Cysteine Rich Protein"/>
    <property type="match status" value="1"/>
</dbReference>
<evidence type="ECO:0000259" key="6">
    <source>
        <dbReference type="PROSITE" id="PS50023"/>
    </source>
</evidence>
<evidence type="ECO:0000313" key="10">
    <source>
        <dbReference type="Proteomes" id="UP000752171"/>
    </source>
</evidence>
<evidence type="ECO:0000313" key="8">
    <source>
        <dbReference type="Ensembl" id="ENSAMXP00005049091.1"/>
    </source>
</evidence>
<protein>
    <submittedName>
        <fullName evidence="8">LIM domain and actin binding 1</fullName>
    </submittedName>
    <submittedName>
        <fullName evidence="7">LIM domain and actin-binding protein 1-like</fullName>
    </submittedName>
</protein>
<evidence type="ECO:0000256" key="1">
    <source>
        <dbReference type="ARBA" id="ARBA00022723"/>
    </source>
</evidence>
<feature type="compositionally biased region" description="Basic and acidic residues" evidence="5">
    <location>
        <begin position="387"/>
        <end position="398"/>
    </location>
</feature>
<feature type="compositionally biased region" description="Basic and acidic residues" evidence="5">
    <location>
        <begin position="42"/>
        <end position="56"/>
    </location>
</feature>
<evidence type="ECO:0000256" key="4">
    <source>
        <dbReference type="PROSITE-ProRule" id="PRU00125"/>
    </source>
</evidence>
<dbReference type="InterPro" id="IPR028740">
    <property type="entry name" value="EPLIN_Lim_dom"/>
</dbReference>
<evidence type="ECO:0000256" key="2">
    <source>
        <dbReference type="ARBA" id="ARBA00022833"/>
    </source>
</evidence>
<evidence type="ECO:0000256" key="5">
    <source>
        <dbReference type="SAM" id="MobiDB-lite"/>
    </source>
</evidence>
<dbReference type="EMBL" id="JAICCE010000024">
    <property type="protein sequence ID" value="KAG9260406.1"/>
    <property type="molecule type" value="Genomic_DNA"/>
</dbReference>
<dbReference type="SUPFAM" id="SSF57716">
    <property type="entry name" value="Glucocorticoid receptor-like (DNA-binding domain)"/>
    <property type="match status" value="2"/>
</dbReference>
<keyword evidence="1 4" id="KW-0479">Metal-binding</keyword>
<dbReference type="PANTHER" id="PTHR24206">
    <property type="entry name" value="OS06G0237300 PROTEIN"/>
    <property type="match status" value="1"/>
</dbReference>
<feature type="region of interest" description="Disordered" evidence="5">
    <location>
        <begin position="387"/>
        <end position="443"/>
    </location>
</feature>
<feature type="compositionally biased region" description="Basic and acidic residues" evidence="5">
    <location>
        <begin position="182"/>
        <end position="191"/>
    </location>
</feature>
<dbReference type="FunFam" id="2.10.110.10:FF:000002">
    <property type="entry name" value="LIM domain and actin-binding 1"/>
    <property type="match status" value="1"/>
</dbReference>
<keyword evidence="3 4" id="KW-0440">LIM domain</keyword>
<reference evidence="7 10" key="1">
    <citation type="submission" date="2021-07" db="EMBL/GenBank/DDBJ databases">
        <authorList>
            <person name="Imarazene B."/>
            <person name="Zahm M."/>
            <person name="Klopp C."/>
            <person name="Cabau C."/>
            <person name="Beille S."/>
            <person name="Jouanno E."/>
            <person name="Castinel A."/>
            <person name="Lluch J."/>
            <person name="Gil L."/>
            <person name="Kuchtly C."/>
            <person name="Lopez Roques C."/>
            <person name="Donnadieu C."/>
            <person name="Parrinello H."/>
            <person name="Journot L."/>
            <person name="Du K."/>
            <person name="Schartl M."/>
            <person name="Retaux S."/>
            <person name="Guiguen Y."/>
        </authorList>
    </citation>
    <scope>NUCLEOTIDE SEQUENCE [LARGE SCALE GENOMIC DNA]</scope>
    <source>
        <strain evidence="7">Pach_M1</strain>
        <tissue evidence="7">Testis</tissue>
    </source>
</reference>
<feature type="compositionally biased region" description="Basic and acidic residues" evidence="5">
    <location>
        <begin position="129"/>
        <end position="149"/>
    </location>
</feature>
<feature type="compositionally biased region" description="Basic and acidic residues" evidence="5">
    <location>
        <begin position="212"/>
        <end position="222"/>
    </location>
</feature>
<dbReference type="GO" id="GO:0046872">
    <property type="term" value="F:metal ion binding"/>
    <property type="evidence" value="ECO:0007669"/>
    <property type="project" value="UniProtKB-KW"/>
</dbReference>
<dbReference type="PROSITE" id="PS00478">
    <property type="entry name" value="LIM_DOMAIN_1"/>
    <property type="match status" value="1"/>
</dbReference>
<dbReference type="PROSITE" id="PS50023">
    <property type="entry name" value="LIM_DOMAIN_2"/>
    <property type="match status" value="1"/>
</dbReference>
<dbReference type="SMART" id="SM00132">
    <property type="entry name" value="LIM"/>
    <property type="match status" value="1"/>
</dbReference>
<reference evidence="8" key="2">
    <citation type="submission" date="2025-05" db="UniProtKB">
        <authorList>
            <consortium name="Ensembl"/>
        </authorList>
    </citation>
    <scope>IDENTIFICATION</scope>
</reference>
<evidence type="ECO:0000313" key="9">
    <source>
        <dbReference type="Proteomes" id="UP000694621"/>
    </source>
</evidence>
<evidence type="ECO:0000256" key="3">
    <source>
        <dbReference type="ARBA" id="ARBA00023038"/>
    </source>
</evidence>
<gene>
    <name evidence="8" type="primary">lima1b</name>
    <name evidence="7" type="synonym">LIMA1</name>
    <name evidence="7" type="ORF">AMEX_G26664</name>
</gene>
<evidence type="ECO:0000313" key="7">
    <source>
        <dbReference type="EMBL" id="KAG9260406.1"/>
    </source>
</evidence>
<dbReference type="OrthoDB" id="6129702at2759"/>
<feature type="region of interest" description="Disordered" evidence="5">
    <location>
        <begin position="42"/>
        <end position="305"/>
    </location>
</feature>
<feature type="compositionally biased region" description="Polar residues" evidence="5">
    <location>
        <begin position="289"/>
        <end position="302"/>
    </location>
</feature>
<feature type="compositionally biased region" description="Polar residues" evidence="5">
    <location>
        <begin position="267"/>
        <end position="281"/>
    </location>
</feature>
<feature type="compositionally biased region" description="Basic and acidic residues" evidence="5">
    <location>
        <begin position="525"/>
        <end position="545"/>
    </location>
</feature>